<evidence type="ECO:0000313" key="9">
    <source>
        <dbReference type="Proteomes" id="UP001499978"/>
    </source>
</evidence>
<evidence type="ECO:0000313" key="8">
    <source>
        <dbReference type="EMBL" id="GAA2528478.1"/>
    </source>
</evidence>
<sequence>MLRKLRIPVVAAALTLPLIGSAAYAQESADNLAARPMDVGVSTVAAEITGERTGEELTRNDTVLYTSPRTVISYPGAAYVKVHVNAMKLAAGDRLVVSDPAGRERHVYTADPSRSARPSSDSSATFHRTQGFGAMSIDGDTAVVTIEKTSRASARSLDRAGHGVRIDRVWRGLTDAERLADQTRAVCGRDARQDAICYAQSHPTHYARSKATAKIIMNGSGSCTAWRVGNTNRMLTNNHCIKAANAVRTTEVQFGYDCATCGRNDPVTPTKVSGAEFFKTNATLDYTLFSMDRFEAVTSFGTIYLDPRIPVAGEEIYIPGHGDGKPKRISIVEEPGAPQTCTVYKVSGNRTSYNCDTSGGNSGSPVLSATSHKAISLHNTGRCPNDNGSNRIDKIYPEIQSMIDNRIR</sequence>
<dbReference type="RefSeq" id="WP_344173407.1">
    <property type="nucleotide sequence ID" value="NZ_BAAARY010000015.1"/>
</dbReference>
<evidence type="ECO:0000256" key="7">
    <source>
        <dbReference type="SAM" id="MobiDB-lite"/>
    </source>
</evidence>
<comment type="caution">
    <text evidence="8">The sequence shown here is derived from an EMBL/GenBank/DDBJ whole genome shotgun (WGS) entry which is preliminary data.</text>
</comment>
<dbReference type="Proteomes" id="UP001499978">
    <property type="component" value="Unassembled WGS sequence"/>
</dbReference>
<dbReference type="EC" id="3.4.21.-" evidence="6"/>
<evidence type="ECO:0000256" key="2">
    <source>
        <dbReference type="ARBA" id="ARBA00022670"/>
    </source>
</evidence>
<feature type="compositionally biased region" description="Low complexity" evidence="7">
    <location>
        <begin position="110"/>
        <end position="123"/>
    </location>
</feature>
<feature type="region of interest" description="Disordered" evidence="7">
    <location>
        <begin position="106"/>
        <end position="126"/>
    </location>
</feature>
<dbReference type="InterPro" id="IPR043504">
    <property type="entry name" value="Peptidase_S1_PA_chymotrypsin"/>
</dbReference>
<keyword evidence="4 6" id="KW-0378">Hydrolase</keyword>
<keyword evidence="3 6" id="KW-0732">Signal</keyword>
<keyword evidence="2 6" id="KW-0645">Protease</keyword>
<feature type="signal peptide" evidence="6">
    <location>
        <begin position="1"/>
        <end position="25"/>
    </location>
</feature>
<dbReference type="GO" id="GO:0008233">
    <property type="term" value="F:peptidase activity"/>
    <property type="evidence" value="ECO:0007669"/>
    <property type="project" value="UniProtKB-KW"/>
</dbReference>
<dbReference type="SUPFAM" id="SSF50494">
    <property type="entry name" value="Trypsin-like serine proteases"/>
    <property type="match status" value="1"/>
</dbReference>
<evidence type="ECO:0000256" key="3">
    <source>
        <dbReference type="ARBA" id="ARBA00022729"/>
    </source>
</evidence>
<keyword evidence="5 6" id="KW-0720">Serine protease</keyword>
<gene>
    <name evidence="8" type="ORF">GCM10010201_29370</name>
</gene>
<dbReference type="Pfam" id="PF13365">
    <property type="entry name" value="Trypsin_2"/>
    <property type="match status" value="1"/>
</dbReference>
<dbReference type="InterPro" id="IPR008256">
    <property type="entry name" value="Peptidase_S1B"/>
</dbReference>
<dbReference type="InterPro" id="IPR009003">
    <property type="entry name" value="Peptidase_S1_PA"/>
</dbReference>
<name>A0ABP6AYT3_9ACTN</name>
<evidence type="ECO:0000256" key="6">
    <source>
        <dbReference type="RuleBase" id="RU004296"/>
    </source>
</evidence>
<dbReference type="GO" id="GO:0006508">
    <property type="term" value="P:proteolysis"/>
    <property type="evidence" value="ECO:0007669"/>
    <property type="project" value="UniProtKB-KW"/>
</dbReference>
<proteinExistence type="inferred from homology"/>
<feature type="chain" id="PRO_5044992604" description="Serine protease" evidence="6">
    <location>
        <begin position="26"/>
        <end position="408"/>
    </location>
</feature>
<dbReference type="PRINTS" id="PR00839">
    <property type="entry name" value="V8PROTEASE"/>
</dbReference>
<comment type="similarity">
    <text evidence="1 6">Belongs to the peptidase S1B family.</text>
</comment>
<protein>
    <recommendedName>
        <fullName evidence="6">Serine protease</fullName>
        <ecNumber evidence="6">3.4.21.-</ecNumber>
    </recommendedName>
</protein>
<evidence type="ECO:0000256" key="1">
    <source>
        <dbReference type="ARBA" id="ARBA00008764"/>
    </source>
</evidence>
<accession>A0ABP6AYT3</accession>
<keyword evidence="9" id="KW-1185">Reference proteome</keyword>
<reference evidence="9" key="1">
    <citation type="journal article" date="2019" name="Int. J. Syst. Evol. Microbiol.">
        <title>The Global Catalogue of Microorganisms (GCM) 10K type strain sequencing project: providing services to taxonomists for standard genome sequencing and annotation.</title>
        <authorList>
            <consortium name="The Broad Institute Genomics Platform"/>
            <consortium name="The Broad Institute Genome Sequencing Center for Infectious Disease"/>
            <person name="Wu L."/>
            <person name="Ma J."/>
        </authorList>
    </citation>
    <scope>NUCLEOTIDE SEQUENCE [LARGE SCALE GENOMIC DNA]</scope>
    <source>
        <strain evidence="9">JCM 3367</strain>
    </source>
</reference>
<dbReference type="EMBL" id="BAAARY010000015">
    <property type="protein sequence ID" value="GAA2528478.1"/>
    <property type="molecule type" value="Genomic_DNA"/>
</dbReference>
<dbReference type="PANTHER" id="PTHR36234">
    <property type="entry name" value="LYSYL ENDOPEPTIDASE"/>
    <property type="match status" value="1"/>
</dbReference>
<evidence type="ECO:0000256" key="5">
    <source>
        <dbReference type="ARBA" id="ARBA00022825"/>
    </source>
</evidence>
<evidence type="ECO:0000256" key="4">
    <source>
        <dbReference type="ARBA" id="ARBA00022801"/>
    </source>
</evidence>
<dbReference type="PANTHER" id="PTHR36234:SF5">
    <property type="entry name" value="LYSYL ENDOPEPTIDASE"/>
    <property type="match status" value="1"/>
</dbReference>
<dbReference type="Gene3D" id="2.40.10.10">
    <property type="entry name" value="Trypsin-like serine proteases"/>
    <property type="match status" value="2"/>
</dbReference>
<organism evidence="8 9">
    <name type="scientific">Pilimelia columellifera subsp. columellifera</name>
    <dbReference type="NCBI Taxonomy" id="706583"/>
    <lineage>
        <taxon>Bacteria</taxon>
        <taxon>Bacillati</taxon>
        <taxon>Actinomycetota</taxon>
        <taxon>Actinomycetes</taxon>
        <taxon>Micromonosporales</taxon>
        <taxon>Micromonosporaceae</taxon>
        <taxon>Pilimelia</taxon>
    </lineage>
</organism>